<protein>
    <recommendedName>
        <fullName evidence="1">DNA ligase (NAD(+))</fullName>
        <ecNumber evidence="1">6.5.1.2</ecNumber>
    </recommendedName>
</protein>
<evidence type="ECO:0000256" key="1">
    <source>
        <dbReference type="ARBA" id="ARBA00012722"/>
    </source>
</evidence>
<dbReference type="SUPFAM" id="SSF50249">
    <property type="entry name" value="Nucleic acid-binding proteins"/>
    <property type="match status" value="1"/>
</dbReference>
<dbReference type="Gene3D" id="3.30.470.30">
    <property type="entry name" value="DNA ligase/mRNA capping enzyme"/>
    <property type="match status" value="1"/>
</dbReference>
<evidence type="ECO:0000256" key="4">
    <source>
        <dbReference type="ARBA" id="ARBA00023027"/>
    </source>
</evidence>
<dbReference type="InterPro" id="IPR012340">
    <property type="entry name" value="NA-bd_OB-fold"/>
</dbReference>
<feature type="domain" description="NAD-dependent DNA ligase N-terminal" evidence="6">
    <location>
        <begin position="15"/>
        <end position="427"/>
    </location>
</feature>
<evidence type="ECO:0000259" key="6">
    <source>
        <dbReference type="SMART" id="SM00532"/>
    </source>
</evidence>
<keyword evidence="3" id="KW-0235">DNA replication</keyword>
<dbReference type="GO" id="GO:0006281">
    <property type="term" value="P:DNA repair"/>
    <property type="evidence" value="ECO:0007669"/>
    <property type="project" value="InterPro"/>
</dbReference>
<name>A0A0F9EB82_9ZZZZ</name>
<dbReference type="EMBL" id="LAZR01035576">
    <property type="protein sequence ID" value="KKL27141.1"/>
    <property type="molecule type" value="Genomic_DNA"/>
</dbReference>
<keyword evidence="2" id="KW-0436">Ligase</keyword>
<organism evidence="7">
    <name type="scientific">marine sediment metagenome</name>
    <dbReference type="NCBI Taxonomy" id="412755"/>
    <lineage>
        <taxon>unclassified sequences</taxon>
        <taxon>metagenomes</taxon>
        <taxon>ecological metagenomes</taxon>
    </lineage>
</organism>
<dbReference type="GO" id="GO:0003911">
    <property type="term" value="F:DNA ligase (NAD+) activity"/>
    <property type="evidence" value="ECO:0007669"/>
    <property type="project" value="UniProtKB-EC"/>
</dbReference>
<dbReference type="InterPro" id="IPR013839">
    <property type="entry name" value="DNAligase_adenylation"/>
</dbReference>
<gene>
    <name evidence="7" type="ORF">LCGC14_2388160</name>
</gene>
<feature type="non-terminal residue" evidence="7">
    <location>
        <position position="443"/>
    </location>
</feature>
<sequence>MESKNTNATEILCSFVDASLQELVDALTRADDLYHNGEEPIVEDNVYDIAKRYAYSHNPAHVYFTGIGSDVRGGKVKLPFQMGSLDQVYEGEIEDWVSKNNLQSAMILITDKLDGTSAMIIYGDDGELQIAYSRGNGLEGADITRHIKQIASVPNKVSGPMVVRAEVIIAKPKFNPLKSVQKRSSGDDYKNPRNAVAGIMNSKTNKTAAYDYIDIVAYEVIGNTWSKEGQLELLQREGFITPRYSIWIGSDFNDADLTEQLNSLRKNTRYEIDGVVLDVNAFDVRARMNPTKTTLNPAYAVKYKVASVDNEKNVRVVEVEWNVSKHGYLKPRVRIEPTELMGVTIQHATGFNAKFIKEHSIGKGAIIKITRSGDVIPFILETLEAGELDLPEGEWNETGVDLIATDGSSADEAYFKQVVDFFTSIGAPHLKEGSVAKMFNNGF</sequence>
<dbReference type="InterPro" id="IPR004150">
    <property type="entry name" value="NAD_DNA_ligase_OB"/>
</dbReference>
<dbReference type="SMART" id="SM00532">
    <property type="entry name" value="LIGANc"/>
    <property type="match status" value="1"/>
</dbReference>
<dbReference type="GO" id="GO:0006260">
    <property type="term" value="P:DNA replication"/>
    <property type="evidence" value="ECO:0007669"/>
    <property type="project" value="UniProtKB-KW"/>
</dbReference>
<dbReference type="Pfam" id="PF03120">
    <property type="entry name" value="OB_DNA_ligase"/>
    <property type="match status" value="1"/>
</dbReference>
<dbReference type="Pfam" id="PF01653">
    <property type="entry name" value="DNA_ligase_aden"/>
    <property type="match status" value="1"/>
</dbReference>
<dbReference type="Gene3D" id="2.40.50.140">
    <property type="entry name" value="Nucleic acid-binding proteins"/>
    <property type="match status" value="1"/>
</dbReference>
<dbReference type="AlphaFoldDB" id="A0A0F9EB82"/>
<proteinExistence type="predicted"/>
<dbReference type="EC" id="6.5.1.2" evidence="1"/>
<reference evidence="7" key="1">
    <citation type="journal article" date="2015" name="Nature">
        <title>Complex archaea that bridge the gap between prokaryotes and eukaryotes.</title>
        <authorList>
            <person name="Spang A."/>
            <person name="Saw J.H."/>
            <person name="Jorgensen S.L."/>
            <person name="Zaremba-Niedzwiedzka K."/>
            <person name="Martijn J."/>
            <person name="Lind A.E."/>
            <person name="van Eijk R."/>
            <person name="Schleper C."/>
            <person name="Guy L."/>
            <person name="Ettema T.J."/>
        </authorList>
    </citation>
    <scope>NUCLEOTIDE SEQUENCE</scope>
</reference>
<dbReference type="SUPFAM" id="SSF56091">
    <property type="entry name" value="DNA ligase/mRNA capping enzyme, catalytic domain"/>
    <property type="match status" value="1"/>
</dbReference>
<evidence type="ECO:0000256" key="5">
    <source>
        <dbReference type="ARBA" id="ARBA00034005"/>
    </source>
</evidence>
<evidence type="ECO:0000313" key="7">
    <source>
        <dbReference type="EMBL" id="KKL27141.1"/>
    </source>
</evidence>
<evidence type="ECO:0000256" key="3">
    <source>
        <dbReference type="ARBA" id="ARBA00022705"/>
    </source>
</evidence>
<dbReference type="InterPro" id="IPR013840">
    <property type="entry name" value="DNAligase_N"/>
</dbReference>
<evidence type="ECO:0000256" key="2">
    <source>
        <dbReference type="ARBA" id="ARBA00022598"/>
    </source>
</evidence>
<keyword evidence="4" id="KW-0520">NAD</keyword>
<accession>A0A0F9EB82</accession>
<comment type="caution">
    <text evidence="7">The sequence shown here is derived from an EMBL/GenBank/DDBJ whole genome shotgun (WGS) entry which is preliminary data.</text>
</comment>
<comment type="catalytic activity">
    <reaction evidence="5">
        <text>NAD(+) + (deoxyribonucleotide)n-3'-hydroxyl + 5'-phospho-(deoxyribonucleotide)m = (deoxyribonucleotide)n+m + AMP + beta-nicotinamide D-nucleotide.</text>
        <dbReference type="EC" id="6.5.1.2"/>
    </reaction>
</comment>